<organism evidence="1 2">
    <name type="scientific">Quillaja saponaria</name>
    <name type="common">Soap bark tree</name>
    <dbReference type="NCBI Taxonomy" id="32244"/>
    <lineage>
        <taxon>Eukaryota</taxon>
        <taxon>Viridiplantae</taxon>
        <taxon>Streptophyta</taxon>
        <taxon>Embryophyta</taxon>
        <taxon>Tracheophyta</taxon>
        <taxon>Spermatophyta</taxon>
        <taxon>Magnoliopsida</taxon>
        <taxon>eudicotyledons</taxon>
        <taxon>Gunneridae</taxon>
        <taxon>Pentapetalae</taxon>
        <taxon>rosids</taxon>
        <taxon>fabids</taxon>
        <taxon>Fabales</taxon>
        <taxon>Quillajaceae</taxon>
        <taxon>Quillaja</taxon>
    </lineage>
</organism>
<reference evidence="1" key="1">
    <citation type="journal article" date="2023" name="Science">
        <title>Elucidation of the pathway for biosynthesis of saponin adjuvants from the soapbark tree.</title>
        <authorList>
            <person name="Reed J."/>
            <person name="Orme A."/>
            <person name="El-Demerdash A."/>
            <person name="Owen C."/>
            <person name="Martin L.B.B."/>
            <person name="Misra R.C."/>
            <person name="Kikuchi S."/>
            <person name="Rejzek M."/>
            <person name="Martin A.C."/>
            <person name="Harkess A."/>
            <person name="Leebens-Mack J."/>
            <person name="Louveau T."/>
            <person name="Stephenson M.J."/>
            <person name="Osbourn A."/>
        </authorList>
    </citation>
    <scope>NUCLEOTIDE SEQUENCE</scope>
    <source>
        <strain evidence="1">S10</strain>
    </source>
</reference>
<sequence length="160" mass="18133">MEGVSVRVYNGLRKYWSRRGYRRLNGSGRRRRSKIELGSSSTQTRRKRFWKIKITPKIRFSKMGSAPNKFLVWLRDSYVKMMMGLANSPVMSSASGYGYGNGGGALGGREGDGICVFERAPVKEYDEKMIVQIYKSLVMVQGPLVPRDAPRKASQISSRR</sequence>
<dbReference type="PANTHER" id="PTHR33702">
    <property type="entry name" value="BNAA09G40010D PROTEIN"/>
    <property type="match status" value="1"/>
</dbReference>
<gene>
    <name evidence="1" type="ORF">O6P43_010826</name>
</gene>
<dbReference type="EMBL" id="JARAOO010000004">
    <property type="protein sequence ID" value="KAJ7973023.1"/>
    <property type="molecule type" value="Genomic_DNA"/>
</dbReference>
<accession>A0AAD7Q1B6</accession>
<dbReference type="AlphaFoldDB" id="A0AAD7Q1B6"/>
<dbReference type="Proteomes" id="UP001163823">
    <property type="component" value="Chromosome 4"/>
</dbReference>
<comment type="caution">
    <text evidence="1">The sequence shown here is derived from an EMBL/GenBank/DDBJ whole genome shotgun (WGS) entry which is preliminary data.</text>
</comment>
<keyword evidence="2" id="KW-1185">Reference proteome</keyword>
<protein>
    <submittedName>
        <fullName evidence="1">Binding protein</fullName>
    </submittedName>
</protein>
<dbReference type="KEGG" id="qsa:O6P43_010826"/>
<evidence type="ECO:0000313" key="2">
    <source>
        <dbReference type="Proteomes" id="UP001163823"/>
    </source>
</evidence>
<dbReference type="PANTHER" id="PTHR33702:SF5">
    <property type="entry name" value="OS01G0308600 PROTEIN"/>
    <property type="match status" value="1"/>
</dbReference>
<name>A0AAD7Q1B6_QUISA</name>
<proteinExistence type="predicted"/>
<evidence type="ECO:0000313" key="1">
    <source>
        <dbReference type="EMBL" id="KAJ7973023.1"/>
    </source>
</evidence>